<organism evidence="1 2">
    <name type="scientific">Methanogenium marinum</name>
    <dbReference type="NCBI Taxonomy" id="348610"/>
    <lineage>
        <taxon>Archaea</taxon>
        <taxon>Methanobacteriati</taxon>
        <taxon>Methanobacteriota</taxon>
        <taxon>Stenosarchaea group</taxon>
        <taxon>Methanomicrobia</taxon>
        <taxon>Methanomicrobiales</taxon>
        <taxon>Methanomicrobiaceae</taxon>
        <taxon>Methanogenium</taxon>
    </lineage>
</organism>
<dbReference type="EMBL" id="JAKELO010000002">
    <property type="protein sequence ID" value="MDE4908318.1"/>
    <property type="molecule type" value="Genomic_DNA"/>
</dbReference>
<evidence type="ECO:0008006" key="3">
    <source>
        <dbReference type="Google" id="ProtNLM"/>
    </source>
</evidence>
<accession>A0A9Q4KU51</accession>
<dbReference type="Proteomes" id="UP001143747">
    <property type="component" value="Unassembled WGS sequence"/>
</dbReference>
<comment type="caution">
    <text evidence="1">The sequence shown here is derived from an EMBL/GenBank/DDBJ whole genome shotgun (WGS) entry which is preliminary data.</text>
</comment>
<dbReference type="Pfam" id="PF07295">
    <property type="entry name" value="DUF1451"/>
    <property type="match status" value="1"/>
</dbReference>
<dbReference type="RefSeq" id="WP_274924950.1">
    <property type="nucleotide sequence ID" value="NZ_JAKELO010000002.1"/>
</dbReference>
<evidence type="ECO:0000313" key="1">
    <source>
        <dbReference type="EMBL" id="MDE4908318.1"/>
    </source>
</evidence>
<dbReference type="InterPro" id="IPR009912">
    <property type="entry name" value="DUF1451"/>
</dbReference>
<proteinExistence type="predicted"/>
<gene>
    <name evidence="1" type="ORF">L0665_06805</name>
</gene>
<reference evidence="1" key="1">
    <citation type="submission" date="2022-01" db="EMBL/GenBank/DDBJ databases">
        <title>Draft genome of Methanogenium marinum DSM 15558.</title>
        <authorList>
            <person name="Chen S.-C."/>
            <person name="You Y.-T."/>
        </authorList>
    </citation>
    <scope>NUCLEOTIDE SEQUENCE</scope>
    <source>
        <strain evidence="1">DSM 15558</strain>
    </source>
</reference>
<protein>
    <recommendedName>
        <fullName evidence="3">Zinc ribbon-containing protein</fullName>
    </recommendedName>
</protein>
<keyword evidence="2" id="KW-1185">Reference proteome</keyword>
<evidence type="ECO:0000313" key="2">
    <source>
        <dbReference type="Proteomes" id="UP001143747"/>
    </source>
</evidence>
<name>A0A9Q4KU51_9EURY</name>
<sequence length="72" mass="8194">MSESPKRVKAGDKVGPGTYKCIDCGLEFAIDESDKDLRKCPTCACEYYDCFPMTHIREDIKTPEDARHPPKR</sequence>
<dbReference type="AlphaFoldDB" id="A0A9Q4KU51"/>